<dbReference type="InterPro" id="IPR017452">
    <property type="entry name" value="GPCR_Rhodpsn_7TM"/>
</dbReference>
<sequence length="521" mass="60408">MDEDEATSYQVLLDSRFWIQHILVPTLVCMGLVGNIITIMVLTRRRMRCSTNTYLSALACADIIHLLFGFLLSFEHYPNVHDKKYELYWRFYGLTHWLCDAASATSAWLAVSFTVERYIAVCHPMKGKIYCTERRAKNIIVIVYIFCLLTTASTTFEYQLSFTGDNCTRECFNDTSYSARSDLRTNVSRMEPANRYFHYKDVKDYDNYVKDKLKHILANCTSHPHIILVPVIVPELDRRLNATEETEKAARTIEKELEDTLNSIMSSNETNQKNLITGSSNGTYEELNATYCCESDKQIFVENTELGKSKTYMDFIYWYSAVFFAILPLLLIATFNFFLVKAVYSSLKTRRVMTNSQETVSWRNEKRITIMLIGIIFAFLICTLPTAVHLIYYHFNEPKNNVEINIRLILGNFCNFMVMLNAPCNFLIYCLLSRKFRVTFMKIFWDRRRGTQIDAETILLSSSKAKDSNKFNIYKHGLMKRNASEYRTPRDLEAHSLTSVPRSKSVMVRPIGKAKSCDLNV</sequence>
<dbReference type="OrthoDB" id="10011262at2759"/>
<keyword evidence="5 7" id="KW-0472">Membrane</keyword>
<dbReference type="EMBL" id="OU900097">
    <property type="protein sequence ID" value="CAG9861534.1"/>
    <property type="molecule type" value="Genomic_DNA"/>
</dbReference>
<evidence type="ECO:0000259" key="8">
    <source>
        <dbReference type="PROSITE" id="PS50262"/>
    </source>
</evidence>
<reference evidence="9" key="1">
    <citation type="submission" date="2022-01" db="EMBL/GenBank/DDBJ databases">
        <authorList>
            <person name="King R."/>
        </authorList>
    </citation>
    <scope>NUCLEOTIDE SEQUENCE</scope>
</reference>
<evidence type="ECO:0000313" key="10">
    <source>
        <dbReference type="Proteomes" id="UP001153712"/>
    </source>
</evidence>
<accession>A0A9N9TRQ6</accession>
<evidence type="ECO:0000256" key="6">
    <source>
        <dbReference type="RuleBase" id="RU000688"/>
    </source>
</evidence>
<keyword evidence="10" id="KW-1185">Reference proteome</keyword>
<comment type="subcellular location">
    <subcellularLocation>
        <location evidence="1">Membrane</location>
    </subcellularLocation>
</comment>
<protein>
    <recommendedName>
        <fullName evidence="8">G-protein coupled receptors family 1 profile domain-containing protein</fullName>
    </recommendedName>
</protein>
<feature type="transmembrane region" description="Helical" evidence="7">
    <location>
        <begin position="54"/>
        <end position="74"/>
    </location>
</feature>
<dbReference type="GO" id="GO:0004930">
    <property type="term" value="F:G protein-coupled receptor activity"/>
    <property type="evidence" value="ECO:0007669"/>
    <property type="project" value="UniProtKB-KW"/>
</dbReference>
<organism evidence="9 10">
    <name type="scientific">Phyllotreta striolata</name>
    <name type="common">Striped flea beetle</name>
    <name type="synonym">Crioceris striolata</name>
    <dbReference type="NCBI Taxonomy" id="444603"/>
    <lineage>
        <taxon>Eukaryota</taxon>
        <taxon>Metazoa</taxon>
        <taxon>Ecdysozoa</taxon>
        <taxon>Arthropoda</taxon>
        <taxon>Hexapoda</taxon>
        <taxon>Insecta</taxon>
        <taxon>Pterygota</taxon>
        <taxon>Neoptera</taxon>
        <taxon>Endopterygota</taxon>
        <taxon>Coleoptera</taxon>
        <taxon>Polyphaga</taxon>
        <taxon>Cucujiformia</taxon>
        <taxon>Chrysomeloidea</taxon>
        <taxon>Chrysomelidae</taxon>
        <taxon>Galerucinae</taxon>
        <taxon>Alticini</taxon>
        <taxon>Phyllotreta</taxon>
    </lineage>
</organism>
<dbReference type="Pfam" id="PF00001">
    <property type="entry name" value="7tm_1"/>
    <property type="match status" value="2"/>
</dbReference>
<dbReference type="InterPro" id="IPR000276">
    <property type="entry name" value="GPCR_Rhodpsn"/>
</dbReference>
<feature type="transmembrane region" description="Helical" evidence="7">
    <location>
        <begin position="94"/>
        <end position="115"/>
    </location>
</feature>
<keyword evidence="4 7" id="KW-1133">Transmembrane helix</keyword>
<evidence type="ECO:0000256" key="7">
    <source>
        <dbReference type="SAM" id="Phobius"/>
    </source>
</evidence>
<dbReference type="PROSITE" id="PS50262">
    <property type="entry name" value="G_PROTEIN_RECEP_F1_2"/>
    <property type="match status" value="1"/>
</dbReference>
<evidence type="ECO:0000313" key="9">
    <source>
        <dbReference type="EMBL" id="CAG9861534.1"/>
    </source>
</evidence>
<keyword evidence="6" id="KW-0675">Receptor</keyword>
<evidence type="ECO:0000256" key="5">
    <source>
        <dbReference type="ARBA" id="ARBA00023136"/>
    </source>
</evidence>
<dbReference type="PROSITE" id="PS00237">
    <property type="entry name" value="G_PROTEIN_RECEP_F1_1"/>
    <property type="match status" value="1"/>
</dbReference>
<name>A0A9N9TRQ6_PHYSR</name>
<feature type="transmembrane region" description="Helical" evidence="7">
    <location>
        <begin position="404"/>
        <end position="432"/>
    </location>
</feature>
<dbReference type="Gene3D" id="1.20.1070.10">
    <property type="entry name" value="Rhodopsin 7-helix transmembrane proteins"/>
    <property type="match status" value="2"/>
</dbReference>
<dbReference type="GO" id="GO:0016020">
    <property type="term" value="C:membrane"/>
    <property type="evidence" value="ECO:0007669"/>
    <property type="project" value="UniProtKB-SubCell"/>
</dbReference>
<dbReference type="CDD" id="cd14978">
    <property type="entry name" value="7tmA_FMRFamide_R-like"/>
    <property type="match status" value="1"/>
</dbReference>
<comment type="similarity">
    <text evidence="2 6">Belongs to the G-protein coupled receptor 1 family.</text>
</comment>
<feature type="transmembrane region" description="Helical" evidence="7">
    <location>
        <begin position="18"/>
        <end position="42"/>
    </location>
</feature>
<proteinExistence type="inferred from homology"/>
<feature type="transmembrane region" description="Helical" evidence="7">
    <location>
        <begin position="368"/>
        <end position="392"/>
    </location>
</feature>
<evidence type="ECO:0000256" key="2">
    <source>
        <dbReference type="ARBA" id="ARBA00010663"/>
    </source>
</evidence>
<evidence type="ECO:0000256" key="3">
    <source>
        <dbReference type="ARBA" id="ARBA00022692"/>
    </source>
</evidence>
<dbReference type="Proteomes" id="UP001153712">
    <property type="component" value="Chromosome 4"/>
</dbReference>
<dbReference type="PANTHER" id="PTHR46641:SF22">
    <property type="entry name" value="PROCTOLIN RECEPTOR, ISOFORM A"/>
    <property type="match status" value="1"/>
</dbReference>
<dbReference type="SUPFAM" id="SSF81321">
    <property type="entry name" value="Family A G protein-coupled receptor-like"/>
    <property type="match status" value="1"/>
</dbReference>
<dbReference type="PRINTS" id="PR00237">
    <property type="entry name" value="GPCRRHODOPSN"/>
</dbReference>
<dbReference type="PANTHER" id="PTHR46641">
    <property type="entry name" value="FMRFAMIDE RECEPTOR-RELATED"/>
    <property type="match status" value="1"/>
</dbReference>
<gene>
    <name evidence="9" type="ORF">PHYEVI_LOCUS7869</name>
</gene>
<evidence type="ECO:0000256" key="4">
    <source>
        <dbReference type="ARBA" id="ARBA00022989"/>
    </source>
</evidence>
<keyword evidence="3 6" id="KW-0812">Transmembrane</keyword>
<keyword evidence="6" id="KW-0807">Transducer</keyword>
<keyword evidence="6" id="KW-0297">G-protein coupled receptor</keyword>
<feature type="transmembrane region" description="Helical" evidence="7">
    <location>
        <begin position="136"/>
        <end position="156"/>
    </location>
</feature>
<feature type="domain" description="G-protein coupled receptors family 1 profile" evidence="8">
    <location>
        <begin position="34"/>
        <end position="429"/>
    </location>
</feature>
<dbReference type="InterPro" id="IPR052954">
    <property type="entry name" value="GPCR-Ligand_Int"/>
</dbReference>
<dbReference type="AlphaFoldDB" id="A0A9N9TRQ6"/>
<feature type="transmembrane region" description="Helical" evidence="7">
    <location>
        <begin position="316"/>
        <end position="347"/>
    </location>
</feature>
<evidence type="ECO:0000256" key="1">
    <source>
        <dbReference type="ARBA" id="ARBA00004370"/>
    </source>
</evidence>